<dbReference type="Proteomes" id="UP000295122">
    <property type="component" value="Unassembled WGS sequence"/>
</dbReference>
<organism evidence="1 2">
    <name type="scientific">Enterovirga rhinocerotis</name>
    <dbReference type="NCBI Taxonomy" id="1339210"/>
    <lineage>
        <taxon>Bacteria</taxon>
        <taxon>Pseudomonadati</taxon>
        <taxon>Pseudomonadota</taxon>
        <taxon>Alphaproteobacteria</taxon>
        <taxon>Hyphomicrobiales</taxon>
        <taxon>Methylobacteriaceae</taxon>
        <taxon>Enterovirga</taxon>
    </lineage>
</organism>
<protein>
    <submittedName>
        <fullName evidence="1">Uncharacterized protein</fullName>
    </submittedName>
</protein>
<sequence length="95" mass="11130">MVDSWDLSREKERFNPYRIDLWSPEDKHLRLIAVSFDLQTGRAAFAGAVRTFRGARITLRERARVICTTERDEDRDEALAWVERYLFPREDAGAA</sequence>
<dbReference type="EMBL" id="SNZR01000011">
    <property type="protein sequence ID" value="TDR94186.1"/>
    <property type="molecule type" value="Genomic_DNA"/>
</dbReference>
<dbReference type="OrthoDB" id="8085320at2"/>
<dbReference type="AlphaFoldDB" id="A0A4R7CAX0"/>
<name>A0A4R7CAX0_9HYPH</name>
<keyword evidence="2" id="KW-1185">Reference proteome</keyword>
<comment type="caution">
    <text evidence="1">The sequence shown here is derived from an EMBL/GenBank/DDBJ whole genome shotgun (WGS) entry which is preliminary data.</text>
</comment>
<dbReference type="RefSeq" id="WP_133769105.1">
    <property type="nucleotide sequence ID" value="NZ_SNZR01000011.1"/>
</dbReference>
<reference evidence="1 2" key="1">
    <citation type="submission" date="2019-03" db="EMBL/GenBank/DDBJ databases">
        <title>Genomic Encyclopedia of Type Strains, Phase IV (KMG-IV): sequencing the most valuable type-strain genomes for metagenomic binning, comparative biology and taxonomic classification.</title>
        <authorList>
            <person name="Goeker M."/>
        </authorList>
    </citation>
    <scope>NUCLEOTIDE SEQUENCE [LARGE SCALE GENOMIC DNA]</scope>
    <source>
        <strain evidence="1 2">DSM 25903</strain>
    </source>
</reference>
<accession>A0A4R7CAX0</accession>
<evidence type="ECO:0000313" key="2">
    <source>
        <dbReference type="Proteomes" id="UP000295122"/>
    </source>
</evidence>
<gene>
    <name evidence="1" type="ORF">EV668_1464</name>
</gene>
<evidence type="ECO:0000313" key="1">
    <source>
        <dbReference type="EMBL" id="TDR94186.1"/>
    </source>
</evidence>
<proteinExistence type="predicted"/>